<dbReference type="PROSITE" id="PS00893">
    <property type="entry name" value="NUDIX_BOX"/>
    <property type="match status" value="1"/>
</dbReference>
<keyword evidence="6" id="KW-1185">Reference proteome</keyword>
<evidence type="ECO:0000256" key="2">
    <source>
        <dbReference type="ARBA" id="ARBA00022801"/>
    </source>
</evidence>
<evidence type="ECO:0000256" key="1">
    <source>
        <dbReference type="ARBA" id="ARBA00005582"/>
    </source>
</evidence>
<comment type="caution">
    <text evidence="5">The sequence shown here is derived from an EMBL/GenBank/DDBJ whole genome shotgun (WGS) entry which is preliminary data.</text>
</comment>
<evidence type="ECO:0000259" key="4">
    <source>
        <dbReference type="PROSITE" id="PS51462"/>
    </source>
</evidence>
<dbReference type="PANTHER" id="PTHR43736:SF1">
    <property type="entry name" value="DIHYDRONEOPTERIN TRIPHOSPHATE DIPHOSPHATASE"/>
    <property type="match status" value="1"/>
</dbReference>
<evidence type="ECO:0000313" key="5">
    <source>
        <dbReference type="EMBL" id="OOP67640.1"/>
    </source>
</evidence>
<comment type="similarity">
    <text evidence="1 3">Belongs to the Nudix hydrolase family.</text>
</comment>
<dbReference type="InterPro" id="IPR015797">
    <property type="entry name" value="NUDIX_hydrolase-like_dom_sf"/>
</dbReference>
<dbReference type="InterPro" id="IPR000086">
    <property type="entry name" value="NUDIX_hydrolase_dom"/>
</dbReference>
<dbReference type="Pfam" id="PF00293">
    <property type="entry name" value="NUDIX"/>
    <property type="match status" value="1"/>
</dbReference>
<dbReference type="PRINTS" id="PR00502">
    <property type="entry name" value="NUDIXFAMILY"/>
</dbReference>
<dbReference type="SUPFAM" id="SSF55811">
    <property type="entry name" value="Nudix"/>
    <property type="match status" value="1"/>
</dbReference>
<protein>
    <submittedName>
        <fullName evidence="5">ADP-ribose pyrophosphatase</fullName>
    </submittedName>
</protein>
<dbReference type="InterPro" id="IPR020084">
    <property type="entry name" value="NUDIX_hydrolase_CS"/>
</dbReference>
<dbReference type="CDD" id="cd02883">
    <property type="entry name" value="NUDIX_Hydrolase"/>
    <property type="match status" value="1"/>
</dbReference>
<feature type="domain" description="Nudix hydrolase" evidence="4">
    <location>
        <begin position="1"/>
        <end position="124"/>
    </location>
</feature>
<evidence type="ECO:0000313" key="6">
    <source>
        <dbReference type="Proteomes" id="UP000189761"/>
    </source>
</evidence>
<dbReference type="EMBL" id="MTLA01000176">
    <property type="protein sequence ID" value="OOP67640.1"/>
    <property type="molecule type" value="Genomic_DNA"/>
</dbReference>
<dbReference type="GO" id="GO:0016787">
    <property type="term" value="F:hydrolase activity"/>
    <property type="evidence" value="ECO:0007669"/>
    <property type="project" value="UniProtKB-KW"/>
</dbReference>
<dbReference type="AlphaFoldDB" id="A0A8E2IB00"/>
<name>A0A8E2IB00_9BACI</name>
<dbReference type="PANTHER" id="PTHR43736">
    <property type="entry name" value="ADP-RIBOSE PYROPHOSPHATASE"/>
    <property type="match status" value="1"/>
</dbReference>
<organism evidence="5 6">
    <name type="scientific">Heyndrickxia oleronia</name>
    <dbReference type="NCBI Taxonomy" id="38875"/>
    <lineage>
        <taxon>Bacteria</taxon>
        <taxon>Bacillati</taxon>
        <taxon>Bacillota</taxon>
        <taxon>Bacilli</taxon>
        <taxon>Bacillales</taxon>
        <taxon>Bacillaceae</taxon>
        <taxon>Heyndrickxia</taxon>
    </lineage>
</organism>
<accession>A0A8E2IB00</accession>
<evidence type="ECO:0000256" key="3">
    <source>
        <dbReference type="RuleBase" id="RU003476"/>
    </source>
</evidence>
<sequence>MLYHNLAVVVMVKNNDGKILLVDHPYRGWEFPGGYVNRGETIKEAAIREVEEETGIHIIISKFLGIEQDVEKMTCIIILEGATVSGELIHSDEHKGVEYFSVDEALNKMEIQKYKERLKHCVMEENIPFVL</sequence>
<dbReference type="Gene3D" id="3.90.79.10">
    <property type="entry name" value="Nucleoside Triphosphate Pyrophosphohydrolase"/>
    <property type="match status" value="1"/>
</dbReference>
<gene>
    <name evidence="5" type="ORF">BWZ43_14690</name>
</gene>
<dbReference type="PROSITE" id="PS51462">
    <property type="entry name" value="NUDIX"/>
    <property type="match status" value="1"/>
</dbReference>
<dbReference type="InterPro" id="IPR020476">
    <property type="entry name" value="Nudix_hydrolase"/>
</dbReference>
<proteinExistence type="inferred from homology"/>
<reference evidence="5 6" key="1">
    <citation type="submission" date="2017-01" db="EMBL/GenBank/DDBJ databases">
        <title>Draft genome sequence of Bacillus oleronius.</title>
        <authorList>
            <person name="Allam M."/>
        </authorList>
    </citation>
    <scope>NUCLEOTIDE SEQUENCE [LARGE SCALE GENOMIC DNA]</scope>
    <source>
        <strain evidence="5 6">DSM 9356</strain>
    </source>
</reference>
<dbReference type="Proteomes" id="UP000189761">
    <property type="component" value="Unassembled WGS sequence"/>
</dbReference>
<keyword evidence="2 3" id="KW-0378">Hydrolase</keyword>